<dbReference type="Gene3D" id="3.40.720.10">
    <property type="entry name" value="Alkaline Phosphatase, subunit A"/>
    <property type="match status" value="2"/>
</dbReference>
<dbReference type="STRING" id="1017273.SAMN05443094_105171"/>
<dbReference type="Pfam" id="PF01663">
    <property type="entry name" value="Phosphodiest"/>
    <property type="match status" value="2"/>
</dbReference>
<gene>
    <name evidence="1" type="ORF">B1B05_11915</name>
    <name evidence="2" type="ORF">SAMN05443094_105171</name>
</gene>
<dbReference type="AlphaFoldDB" id="A0A1N6Y6V4"/>
<evidence type="ECO:0000313" key="1">
    <source>
        <dbReference type="EMBL" id="OXS77535.1"/>
    </source>
</evidence>
<dbReference type="InterPro" id="IPR017850">
    <property type="entry name" value="Alkaline_phosphatase_core_sf"/>
</dbReference>
<dbReference type="InterPro" id="IPR002591">
    <property type="entry name" value="Phosphodiest/P_Trfase"/>
</dbReference>
<organism evidence="2 3">
    <name type="scientific">Domibacillus enclensis</name>
    <dbReference type="NCBI Taxonomy" id="1017273"/>
    <lineage>
        <taxon>Bacteria</taxon>
        <taxon>Bacillati</taxon>
        <taxon>Bacillota</taxon>
        <taxon>Bacilli</taxon>
        <taxon>Bacillales</taxon>
        <taxon>Bacillaceae</taxon>
        <taxon>Domibacillus</taxon>
    </lineage>
</organism>
<reference evidence="1" key="3">
    <citation type="submission" date="2017-03" db="EMBL/GenBank/DDBJ databases">
        <authorList>
            <person name="Dastager S.G."/>
            <person name="Neurgaonkar P.S."/>
            <person name="Dharne M.S."/>
        </authorList>
    </citation>
    <scope>NUCLEOTIDE SEQUENCE</scope>
    <source>
        <strain evidence="1">DSM 25145</strain>
    </source>
</reference>
<dbReference type="Proteomes" id="UP000186385">
    <property type="component" value="Unassembled WGS sequence"/>
</dbReference>
<dbReference type="Proteomes" id="UP000215545">
    <property type="component" value="Unassembled WGS sequence"/>
</dbReference>
<evidence type="ECO:0000313" key="3">
    <source>
        <dbReference type="Proteomes" id="UP000186385"/>
    </source>
</evidence>
<dbReference type="InterPro" id="IPR004001">
    <property type="entry name" value="Actin_CS"/>
</dbReference>
<dbReference type="SUPFAM" id="SSF53649">
    <property type="entry name" value="Alkaline phosphatase-like"/>
    <property type="match status" value="1"/>
</dbReference>
<reference evidence="2 3" key="1">
    <citation type="submission" date="2017-01" db="EMBL/GenBank/DDBJ databases">
        <authorList>
            <person name="Mah S.A."/>
            <person name="Swanson W.J."/>
            <person name="Moy G.W."/>
            <person name="Vacquier V.D."/>
        </authorList>
    </citation>
    <scope>NUCLEOTIDE SEQUENCE [LARGE SCALE GENOMIC DNA]</scope>
    <source>
        <strain evidence="2 3">NIO-1016</strain>
    </source>
</reference>
<evidence type="ECO:0000313" key="2">
    <source>
        <dbReference type="EMBL" id="SIR10211.1"/>
    </source>
</evidence>
<reference evidence="4" key="2">
    <citation type="submission" date="2017-03" db="EMBL/GenBank/DDBJ databases">
        <title>Bacillus sp. V-88(T) DSM27956, whole genome shotgun sequencing project.</title>
        <authorList>
            <person name="Dastager S.G."/>
            <person name="Neurgaonkar P.S."/>
            <person name="Dharne M.S."/>
        </authorList>
    </citation>
    <scope>NUCLEOTIDE SEQUENCE [LARGE SCALE GENOMIC DNA]</scope>
    <source>
        <strain evidence="4">DSM 25145</strain>
    </source>
</reference>
<dbReference type="PROSITE" id="PS00432">
    <property type="entry name" value="ACTINS_2"/>
    <property type="match status" value="1"/>
</dbReference>
<keyword evidence="4" id="KW-1185">Reference proteome</keyword>
<dbReference type="PANTHER" id="PTHR10151">
    <property type="entry name" value="ECTONUCLEOTIDE PYROPHOSPHATASE/PHOSPHODIESTERASE"/>
    <property type="match status" value="1"/>
</dbReference>
<name>A0A1N6Y6V4_9BACI</name>
<proteinExistence type="predicted"/>
<protein>
    <submittedName>
        <fullName evidence="2">Type I phosphodiesterase / nucleotide pyrophosphatase</fullName>
    </submittedName>
</protein>
<dbReference type="PANTHER" id="PTHR10151:SF120">
    <property type="entry name" value="BIS(5'-ADENOSYL)-TRIPHOSPHATASE"/>
    <property type="match status" value="1"/>
</dbReference>
<dbReference type="EMBL" id="FTLX01000005">
    <property type="protein sequence ID" value="SIR10211.1"/>
    <property type="molecule type" value="Genomic_DNA"/>
</dbReference>
<dbReference type="EMBL" id="MWSK01000005">
    <property type="protein sequence ID" value="OXS77535.1"/>
    <property type="molecule type" value="Genomic_DNA"/>
</dbReference>
<sequence>MKKLLLPVMGATLCMNPLFTQADERKKETVIVISFDGMRQDVTEDYMESGVMPNVQKLREHGVWAGAPETITPSLTAPSHAAMSTGARPAKTGVVSNQFHDPEKKFNNKDDAFHTTLDVAPIWSVASQQGKTTATVAFPGANPETKNQSADYTVFYGDTWAKSSLDKLSFQPASGWSGSIESFSPLKEAEWPLKLKGAENRKLVVLAADTTDDSTVNYDQFFVSETKETTGMNEPVTSNEWGTVPLQVKEESAGFSFKIKQKPSDLTRPVPVFRTAVTSGILEGPAGFKEAITDEFGFFPVESEDKAFEEKWITRTEYEEISARFTTWITDVSLYIKQTYKPDALFFYGPQIDHEAHHYTMTDPRQTCYTKEKAALYDSYVKWAYKLADETVGKTMQAMDEQDHLFVVSDHGMEAAHTMLEPNAVLKQAGLLAVTKKGNIDYSKTKAYAVPSGSVAHVYIQAQSTEKNGIVPDEEFDDVQRQVIEAFRKSNVALSNQNQILELAIEAVLSEKEEDLLSRLPEATMKDVWKAGINKSIHPYHVMYSSSNLEEKVLGHEHAGDILLIGAPGYMMANGTERGVKPAEELGTHGGDSTKQDLRPVFMASGSAVKEGETIGKTSTMDLAPTLYDLLGIDSPDFVEGEILDELWK</sequence>
<dbReference type="GO" id="GO:0016787">
    <property type="term" value="F:hydrolase activity"/>
    <property type="evidence" value="ECO:0007669"/>
    <property type="project" value="UniProtKB-ARBA"/>
</dbReference>
<dbReference type="RefSeq" id="WP_045851949.1">
    <property type="nucleotide sequence ID" value="NZ_FTLX01000005.1"/>
</dbReference>
<accession>A0A1N6Y6V4</accession>
<evidence type="ECO:0000313" key="4">
    <source>
        <dbReference type="Proteomes" id="UP000215545"/>
    </source>
</evidence>